<accession>A5C5G2</accession>
<evidence type="ECO:0000313" key="1">
    <source>
        <dbReference type="EMBL" id="CAN68664.1"/>
    </source>
</evidence>
<gene>
    <name evidence="1" type="ORF">VITISV_004416</name>
</gene>
<dbReference type="AlphaFoldDB" id="A5C5G2"/>
<protein>
    <recommendedName>
        <fullName evidence="2">Ty3-gypsy retrotransposon protein</fullName>
    </recommendedName>
</protein>
<dbReference type="PANTHER" id="PTHR33437:SF2">
    <property type="entry name" value="OS06G0361200 PROTEIN"/>
    <property type="match status" value="1"/>
</dbReference>
<sequence>MTRLSLHNRHMTPLWASQLVVEQNQHFHSQQNKKDFGNKSPCSITNANFSTGSCFRSPTGMSKEENYSNRSNSFNSPFSMAMPVMVTGTTSIEEQLAEMALAITKLTKTVEEKDMQIVSLINKVEAQVQSMSESSQGLNHLPNVASPLDDASHTYRTMQVERQTVESASMQWKDELVVDYINHWHFLSLDCKNRVYEVSSVEMCIQGMHWGLLYILQGILPRTFEELATRAHDMEISIANHGVKKDLIIDQQKERHNGKTSDKNLIKLIQESMTVNTTPIKISVRDKKKKEVKEARPTQENERCRFTLKELEEKKYHFPNFDVPSMLEDLL</sequence>
<organism evidence="1">
    <name type="scientific">Vitis vinifera</name>
    <name type="common">Grape</name>
    <dbReference type="NCBI Taxonomy" id="29760"/>
    <lineage>
        <taxon>Eukaryota</taxon>
        <taxon>Viridiplantae</taxon>
        <taxon>Streptophyta</taxon>
        <taxon>Embryophyta</taxon>
        <taxon>Tracheophyta</taxon>
        <taxon>Spermatophyta</taxon>
        <taxon>Magnoliopsida</taxon>
        <taxon>eudicotyledons</taxon>
        <taxon>Gunneridae</taxon>
        <taxon>Pentapetalae</taxon>
        <taxon>rosids</taxon>
        <taxon>Vitales</taxon>
        <taxon>Vitaceae</taxon>
        <taxon>Viteae</taxon>
        <taxon>Vitis</taxon>
    </lineage>
</organism>
<proteinExistence type="predicted"/>
<reference evidence="1" key="1">
    <citation type="journal article" date="2007" name="PLoS ONE">
        <title>The first genome sequence of an elite grapevine cultivar (Pinot noir Vitis vinifera L.): coping with a highly heterozygous genome.</title>
        <authorList>
            <person name="Velasco R."/>
            <person name="Zharkikh A."/>
            <person name="Troggio M."/>
            <person name="Cartwright D.A."/>
            <person name="Cestaro A."/>
            <person name="Pruss D."/>
            <person name="Pindo M."/>
            <person name="FitzGerald L.M."/>
            <person name="Vezzulli S."/>
            <person name="Reid J."/>
            <person name="Malacarne G."/>
            <person name="Iliev D."/>
            <person name="Coppola G."/>
            <person name="Wardell B."/>
            <person name="Micheletti D."/>
            <person name="Macalma T."/>
            <person name="Facci M."/>
            <person name="Mitchell J.T."/>
            <person name="Perazzolli M."/>
            <person name="Eldredge G."/>
            <person name="Gatto P."/>
            <person name="Oyzerski R."/>
            <person name="Moretto M."/>
            <person name="Gutin N."/>
            <person name="Stefanini M."/>
            <person name="Chen Y."/>
            <person name="Segala C."/>
            <person name="Davenport C."/>
            <person name="Dematte L."/>
            <person name="Mraz A."/>
            <person name="Battilana J."/>
            <person name="Stormo K."/>
            <person name="Costa F."/>
            <person name="Tao Q."/>
            <person name="Si-Ammour A."/>
            <person name="Harkins T."/>
            <person name="Lackey A."/>
            <person name="Perbost C."/>
            <person name="Taillon B."/>
            <person name="Stella A."/>
            <person name="Solovyev V."/>
            <person name="Fawcett J.A."/>
            <person name="Sterck L."/>
            <person name="Vandepoele K."/>
            <person name="Grando S.M."/>
            <person name="Toppo S."/>
            <person name="Moser C."/>
            <person name="Lanchbury J."/>
            <person name="Bogden R."/>
            <person name="Skolnick M."/>
            <person name="Sgaramella V."/>
            <person name="Bhatnagar S.K."/>
            <person name="Fontana P."/>
            <person name="Gutin A."/>
            <person name="Van de Peer Y."/>
            <person name="Salamini F."/>
            <person name="Viola R."/>
        </authorList>
    </citation>
    <scope>NUCLEOTIDE SEQUENCE</scope>
</reference>
<name>A5C5G2_VITVI</name>
<dbReference type="EMBL" id="AM483001">
    <property type="protein sequence ID" value="CAN68664.1"/>
    <property type="molecule type" value="Genomic_DNA"/>
</dbReference>
<evidence type="ECO:0008006" key="2">
    <source>
        <dbReference type="Google" id="ProtNLM"/>
    </source>
</evidence>
<dbReference type="PANTHER" id="PTHR33437">
    <property type="entry name" value="OS06G0361200 PROTEIN"/>
    <property type="match status" value="1"/>
</dbReference>